<keyword evidence="2" id="KW-1185">Reference proteome</keyword>
<evidence type="ECO:0000313" key="1">
    <source>
        <dbReference type="EMBL" id="PTQ90431.1"/>
    </source>
</evidence>
<dbReference type="RefSeq" id="WP_107864871.1">
    <property type="nucleotide sequence ID" value="NZ_QAON01000003.1"/>
</dbReference>
<accession>A0A2T5J1V9</accession>
<gene>
    <name evidence="1" type="ORF">C8N29_103184</name>
</gene>
<dbReference type="Pfam" id="PF21842">
    <property type="entry name" value="DUF6901"/>
    <property type="match status" value="1"/>
</dbReference>
<reference evidence="1 2" key="1">
    <citation type="submission" date="2018-04" db="EMBL/GenBank/DDBJ databases">
        <title>Genomic Encyclopedia of Archaeal and Bacterial Type Strains, Phase II (KMG-II): from individual species to whole genera.</title>
        <authorList>
            <person name="Goeker M."/>
        </authorList>
    </citation>
    <scope>NUCLEOTIDE SEQUENCE [LARGE SCALE GENOMIC DNA]</scope>
    <source>
        <strain evidence="1 2">DSM 5822</strain>
    </source>
</reference>
<proteinExistence type="predicted"/>
<protein>
    <submittedName>
        <fullName evidence="1">Uncharacterized protein</fullName>
    </submittedName>
</protein>
<dbReference type="OrthoDB" id="9813686at2"/>
<evidence type="ECO:0000313" key="2">
    <source>
        <dbReference type="Proteomes" id="UP000244223"/>
    </source>
</evidence>
<sequence length="224" mass="25661">MMIHYNFDFENGQQLKFQVDLDRQYDFKQDLSMAPDWTKLENNKCQNCPLKSQQYSHCPAALDLDKVMADFQKIPASTKVYVKVTTTEREYAKRVTLEEGVRALMGLIMATSACPIFSTLKPNARHHLPFASKEEFILRSASLYLMHQYLIARDGGEADWELKGLIKTNEQLQLVNHAFWQRTMTAFQSDANSKALLSFFTLSSNMSASLQSQLSKMKSVFYSG</sequence>
<name>A0A2T5J1V9_9GAMM</name>
<organism evidence="1 2">
    <name type="scientific">Agitococcus lubricus</name>
    <dbReference type="NCBI Taxonomy" id="1077255"/>
    <lineage>
        <taxon>Bacteria</taxon>
        <taxon>Pseudomonadati</taxon>
        <taxon>Pseudomonadota</taxon>
        <taxon>Gammaproteobacteria</taxon>
        <taxon>Moraxellales</taxon>
        <taxon>Moraxellaceae</taxon>
        <taxon>Agitococcus</taxon>
    </lineage>
</organism>
<dbReference type="InterPro" id="IPR054196">
    <property type="entry name" value="DUF6901"/>
</dbReference>
<comment type="caution">
    <text evidence="1">The sequence shown here is derived from an EMBL/GenBank/DDBJ whole genome shotgun (WGS) entry which is preliminary data.</text>
</comment>
<dbReference type="EMBL" id="QAON01000003">
    <property type="protein sequence ID" value="PTQ90431.1"/>
    <property type="molecule type" value="Genomic_DNA"/>
</dbReference>
<dbReference type="AlphaFoldDB" id="A0A2T5J1V9"/>
<dbReference type="Proteomes" id="UP000244223">
    <property type="component" value="Unassembled WGS sequence"/>
</dbReference>